<evidence type="ECO:0000256" key="1">
    <source>
        <dbReference type="SAM" id="Phobius"/>
    </source>
</evidence>
<organism evidence="2 3">
    <name type="scientific">Neobacillus niacini</name>
    <dbReference type="NCBI Taxonomy" id="86668"/>
    <lineage>
        <taxon>Bacteria</taxon>
        <taxon>Bacillati</taxon>
        <taxon>Bacillota</taxon>
        <taxon>Bacilli</taxon>
        <taxon>Bacillales</taxon>
        <taxon>Bacillaceae</taxon>
        <taxon>Neobacillus</taxon>
    </lineage>
</organism>
<comment type="caution">
    <text evidence="2">The sequence shown here is derived from an EMBL/GenBank/DDBJ whole genome shotgun (WGS) entry which is preliminary data.</text>
</comment>
<keyword evidence="1" id="KW-0472">Membrane</keyword>
<sequence>MNKLSMSGLYTLTEWITRFAYVNLLWIGFSLLGLVVFGISPATVAMFTIIRKWIMGDNEIPVFQTFWDSYKKEFLRGNRLGLIIALLAYIIFIDLNYIKLDTIIQIPLYLIIFAIVMTILYIFPVYVHYNVTFIQLFKNSFFIMMVNPLSSIMMLIGFVALFFVMKFLPALLFFFGGSLSAGIIMSSCYLAFQKIEKKLQKAKAA</sequence>
<dbReference type="AlphaFoldDB" id="A0A852TM01"/>
<dbReference type="Pfam" id="PF04854">
    <property type="entry name" value="DUF624"/>
    <property type="match status" value="1"/>
</dbReference>
<dbReference type="Proteomes" id="UP000548423">
    <property type="component" value="Unassembled WGS sequence"/>
</dbReference>
<dbReference type="EMBL" id="JACCBX010000021">
    <property type="protein sequence ID" value="NYE09399.1"/>
    <property type="molecule type" value="Genomic_DNA"/>
</dbReference>
<protein>
    <submittedName>
        <fullName evidence="2">Membrane protein YesL</fullName>
    </submittedName>
</protein>
<evidence type="ECO:0000313" key="2">
    <source>
        <dbReference type="EMBL" id="NYE09399.1"/>
    </source>
</evidence>
<evidence type="ECO:0000313" key="3">
    <source>
        <dbReference type="Proteomes" id="UP000548423"/>
    </source>
</evidence>
<reference evidence="3" key="1">
    <citation type="submission" date="2020-07" db="EMBL/GenBank/DDBJ databases">
        <authorList>
            <person name="Partida-Martinez L."/>
            <person name="Huntemann M."/>
            <person name="Clum A."/>
            <person name="Wang J."/>
            <person name="Palaniappan K."/>
            <person name="Ritter S."/>
            <person name="Chen I.-M."/>
            <person name="Stamatis D."/>
            <person name="Reddy T."/>
            <person name="O'Malley R."/>
            <person name="Daum C."/>
            <person name="Shapiro N."/>
            <person name="Ivanova N."/>
            <person name="Kyrpides N."/>
            <person name="Woyke T."/>
        </authorList>
    </citation>
    <scope>NUCLEOTIDE SEQUENCE [LARGE SCALE GENOMIC DNA]</scope>
    <source>
        <strain evidence="3">AT2.8</strain>
    </source>
</reference>
<feature type="transmembrane region" description="Helical" evidence="1">
    <location>
        <begin position="80"/>
        <end position="100"/>
    </location>
</feature>
<keyword evidence="1" id="KW-1133">Transmembrane helix</keyword>
<feature type="transmembrane region" description="Helical" evidence="1">
    <location>
        <begin position="141"/>
        <end position="164"/>
    </location>
</feature>
<feature type="transmembrane region" description="Helical" evidence="1">
    <location>
        <begin position="106"/>
        <end position="129"/>
    </location>
</feature>
<keyword evidence="1" id="KW-0812">Transmembrane</keyword>
<gene>
    <name evidence="2" type="ORF">F4694_006275</name>
</gene>
<proteinExistence type="predicted"/>
<name>A0A852TM01_9BACI</name>
<feature type="transmembrane region" description="Helical" evidence="1">
    <location>
        <begin position="170"/>
        <end position="192"/>
    </location>
</feature>
<reference evidence="3" key="2">
    <citation type="submission" date="2020-08" db="EMBL/GenBank/DDBJ databases">
        <title>The Agave Microbiome: Exploring the role of microbial communities in plant adaptations to desert environments.</title>
        <authorList>
            <person name="Partida-Martinez L.P."/>
        </authorList>
    </citation>
    <scope>NUCLEOTIDE SEQUENCE [LARGE SCALE GENOMIC DNA]</scope>
    <source>
        <strain evidence="3">AT2.8</strain>
    </source>
</reference>
<accession>A0A852TM01</accession>
<feature type="transmembrane region" description="Helical" evidence="1">
    <location>
        <begin position="20"/>
        <end position="50"/>
    </location>
</feature>
<dbReference type="InterPro" id="IPR006938">
    <property type="entry name" value="DUF624"/>
</dbReference>